<comment type="caution">
    <text evidence="3">The sequence shown here is derived from an EMBL/GenBank/DDBJ whole genome shotgun (WGS) entry which is preliminary data.</text>
</comment>
<keyword evidence="2" id="KW-0472">Membrane</keyword>
<feature type="region of interest" description="Disordered" evidence="1">
    <location>
        <begin position="142"/>
        <end position="161"/>
    </location>
</feature>
<protein>
    <submittedName>
        <fullName evidence="3">Uncharacterized protein</fullName>
    </submittedName>
</protein>
<accession>A0A1E5QD67</accession>
<proteinExistence type="predicted"/>
<evidence type="ECO:0000256" key="2">
    <source>
        <dbReference type="SAM" id="Phobius"/>
    </source>
</evidence>
<dbReference type="OrthoDB" id="494800at2"/>
<evidence type="ECO:0000256" key="1">
    <source>
        <dbReference type="SAM" id="MobiDB-lite"/>
    </source>
</evidence>
<keyword evidence="2" id="KW-1133">Transmembrane helix</keyword>
<feature type="transmembrane region" description="Helical" evidence="2">
    <location>
        <begin position="171"/>
        <end position="192"/>
    </location>
</feature>
<gene>
    <name evidence="3" type="ORF">BH720_24045</name>
</gene>
<evidence type="ECO:0000313" key="3">
    <source>
        <dbReference type="EMBL" id="OEJ72577.1"/>
    </source>
</evidence>
<keyword evidence="2" id="KW-0812">Transmembrane</keyword>
<name>A0A1E5QD67_9CYAN</name>
<sequence length="302" mass="33788">MPESLIRSTAKSHMVDPIDDIVQQARQGSVAAIIQVLNEKLAAVGVRTRAVYANNVLQLLCEAAHRDQLEQGFLVDRVRQILESISPRSIRRVNINSRIVREQQLLWLEEITRDPDNLLWSEEIILRRPNIFKRLFAPTATPSKFRANKPPLPSKPPSQLNREQRLMRRGLVRGVTLSAVLLVVGAGAYYYWTNRDRNTPDPAAPRTETVIPSAPTTTSLPTVAETDPFAEAVRLAEQAAAAGQDAQTPAQWLDLAAQWQKASDLMASVPSDDSRYAIAQDRTAAYRQNSLRALQEAEKRRS</sequence>
<dbReference type="AlphaFoldDB" id="A0A1E5QD67"/>
<dbReference type="EMBL" id="MJGC01000121">
    <property type="protein sequence ID" value="OEJ72577.1"/>
    <property type="molecule type" value="Genomic_DNA"/>
</dbReference>
<dbReference type="RefSeq" id="WP_069969770.1">
    <property type="nucleotide sequence ID" value="NZ_CM124774.1"/>
</dbReference>
<organism evidence="3">
    <name type="scientific">Desertifilum tharense IPPAS B-1220</name>
    <dbReference type="NCBI Taxonomy" id="1781255"/>
    <lineage>
        <taxon>Bacteria</taxon>
        <taxon>Bacillati</taxon>
        <taxon>Cyanobacteriota</taxon>
        <taxon>Cyanophyceae</taxon>
        <taxon>Desertifilales</taxon>
        <taxon>Desertifilaceae</taxon>
        <taxon>Desertifilum</taxon>
    </lineage>
</organism>
<feature type="region of interest" description="Disordered" evidence="1">
    <location>
        <begin position="196"/>
        <end position="221"/>
    </location>
</feature>
<reference evidence="3" key="1">
    <citation type="submission" date="2016-09" db="EMBL/GenBank/DDBJ databases">
        <title>Draft genome of thermotolerant cyanobacterium Desertifilum sp. strain IPPAS B-1220.</title>
        <authorList>
            <person name="Sinetova M.A."/>
            <person name="Bolakhan K."/>
            <person name="Zayadan B.K."/>
            <person name="Mironov K.S."/>
            <person name="Ustinova V."/>
            <person name="Kupriyanova E.V."/>
            <person name="Sidorov R.A."/>
            <person name="Skrypnik A.N."/>
            <person name="Gogoleva N.E."/>
            <person name="Gogolev Y.V."/>
            <person name="Los D.A."/>
        </authorList>
    </citation>
    <scope>NUCLEOTIDE SEQUENCE [LARGE SCALE GENOMIC DNA]</scope>
    <source>
        <strain evidence="3">IPPAS B-1220</strain>
    </source>
</reference>